<dbReference type="InParanoid" id="A0A0C3ATL4"/>
<gene>
    <name evidence="2" type="ORF">SCLCIDRAFT_20673</name>
</gene>
<feature type="region of interest" description="Disordered" evidence="1">
    <location>
        <begin position="227"/>
        <end position="246"/>
    </location>
</feature>
<organism evidence="2 3">
    <name type="scientific">Scleroderma citrinum Foug A</name>
    <dbReference type="NCBI Taxonomy" id="1036808"/>
    <lineage>
        <taxon>Eukaryota</taxon>
        <taxon>Fungi</taxon>
        <taxon>Dikarya</taxon>
        <taxon>Basidiomycota</taxon>
        <taxon>Agaricomycotina</taxon>
        <taxon>Agaricomycetes</taxon>
        <taxon>Agaricomycetidae</taxon>
        <taxon>Boletales</taxon>
        <taxon>Sclerodermatineae</taxon>
        <taxon>Sclerodermataceae</taxon>
        <taxon>Scleroderma</taxon>
    </lineage>
</organism>
<dbReference type="OrthoDB" id="2688372at2759"/>
<accession>A0A0C3ATL4</accession>
<dbReference type="EMBL" id="KN822010">
    <property type="protein sequence ID" value="KIM68302.1"/>
    <property type="molecule type" value="Genomic_DNA"/>
</dbReference>
<protein>
    <submittedName>
        <fullName evidence="2">Uncharacterized protein</fullName>
    </submittedName>
</protein>
<dbReference type="Proteomes" id="UP000053989">
    <property type="component" value="Unassembled WGS sequence"/>
</dbReference>
<evidence type="ECO:0000256" key="1">
    <source>
        <dbReference type="SAM" id="MobiDB-lite"/>
    </source>
</evidence>
<reference evidence="3" key="2">
    <citation type="submission" date="2015-01" db="EMBL/GenBank/DDBJ databases">
        <title>Evolutionary Origins and Diversification of the Mycorrhizal Mutualists.</title>
        <authorList>
            <consortium name="DOE Joint Genome Institute"/>
            <consortium name="Mycorrhizal Genomics Consortium"/>
            <person name="Kohler A."/>
            <person name="Kuo A."/>
            <person name="Nagy L.G."/>
            <person name="Floudas D."/>
            <person name="Copeland A."/>
            <person name="Barry K.W."/>
            <person name="Cichocki N."/>
            <person name="Veneault-Fourrey C."/>
            <person name="LaButti K."/>
            <person name="Lindquist E.A."/>
            <person name="Lipzen A."/>
            <person name="Lundell T."/>
            <person name="Morin E."/>
            <person name="Murat C."/>
            <person name="Riley R."/>
            <person name="Ohm R."/>
            <person name="Sun H."/>
            <person name="Tunlid A."/>
            <person name="Henrissat B."/>
            <person name="Grigoriev I.V."/>
            <person name="Hibbett D.S."/>
            <person name="Martin F."/>
        </authorList>
    </citation>
    <scope>NUCLEOTIDE SEQUENCE [LARGE SCALE GENOMIC DNA]</scope>
    <source>
        <strain evidence="3">Foug A</strain>
    </source>
</reference>
<dbReference type="HOGENOM" id="CLU_1129649_0_0_1"/>
<sequence>MLVLTSTDSLCIKVYDSDSLTNHGFVVDLGLSFGEDRIHVVSDESNTIPPPSRRDSIEHKYIEMEARMPEHAQHMNKVRAGGELYGEVCSLPRTTRILQVLSVVWRSSRMNGVKLRVFHNPGFDDVSGEWTVFIECQYNPGCGWWDFVMLDRQGKYCTYEIDEVPSNFFDAPDGIKLGDYGHFTDSNELCCEGSLFADLGLLSLMVDIPPKQHNLSSKDRPFAWYRNEGPGSASEERSFEELTAEM</sequence>
<keyword evidence="3" id="KW-1185">Reference proteome</keyword>
<name>A0A0C3ATL4_9AGAM</name>
<proteinExistence type="predicted"/>
<evidence type="ECO:0000313" key="2">
    <source>
        <dbReference type="EMBL" id="KIM68302.1"/>
    </source>
</evidence>
<dbReference type="AlphaFoldDB" id="A0A0C3ATL4"/>
<evidence type="ECO:0000313" key="3">
    <source>
        <dbReference type="Proteomes" id="UP000053989"/>
    </source>
</evidence>
<reference evidence="2 3" key="1">
    <citation type="submission" date="2014-04" db="EMBL/GenBank/DDBJ databases">
        <authorList>
            <consortium name="DOE Joint Genome Institute"/>
            <person name="Kuo A."/>
            <person name="Kohler A."/>
            <person name="Nagy L.G."/>
            <person name="Floudas D."/>
            <person name="Copeland A."/>
            <person name="Barry K.W."/>
            <person name="Cichocki N."/>
            <person name="Veneault-Fourrey C."/>
            <person name="LaButti K."/>
            <person name="Lindquist E.A."/>
            <person name="Lipzen A."/>
            <person name="Lundell T."/>
            <person name="Morin E."/>
            <person name="Murat C."/>
            <person name="Sun H."/>
            <person name="Tunlid A."/>
            <person name="Henrissat B."/>
            <person name="Grigoriev I.V."/>
            <person name="Hibbett D.S."/>
            <person name="Martin F."/>
            <person name="Nordberg H.P."/>
            <person name="Cantor M.N."/>
            <person name="Hua S.X."/>
        </authorList>
    </citation>
    <scope>NUCLEOTIDE SEQUENCE [LARGE SCALE GENOMIC DNA]</scope>
    <source>
        <strain evidence="2 3">Foug A</strain>
    </source>
</reference>